<proteinExistence type="predicted"/>
<name>A0ABV1P7D1_9GAMM</name>
<dbReference type="RefSeq" id="WP_337957845.1">
    <property type="nucleotide sequence ID" value="NZ_JAQRNC010000009.1"/>
</dbReference>
<sequence length="73" mass="8271">MWDVFFLIQCGAANQRTFEKRSYTDAFHAQIVHGIFDYCGAPVMTSKMLLMPESGTPEACIDAVRHIGENVFR</sequence>
<organism evidence="1 2">
    <name type="scientific">Pectobacterium polonicum</name>
    <dbReference type="NCBI Taxonomy" id="2485124"/>
    <lineage>
        <taxon>Bacteria</taxon>
        <taxon>Pseudomonadati</taxon>
        <taxon>Pseudomonadota</taxon>
        <taxon>Gammaproteobacteria</taxon>
        <taxon>Enterobacterales</taxon>
        <taxon>Pectobacteriaceae</taxon>
        <taxon>Pectobacterium</taxon>
    </lineage>
</organism>
<keyword evidence="2" id="KW-1185">Reference proteome</keyword>
<dbReference type="EMBL" id="JBEHEF010000004">
    <property type="protein sequence ID" value="MEQ9937075.1"/>
    <property type="molecule type" value="Genomic_DNA"/>
</dbReference>
<accession>A0ABV1P7D1</accession>
<evidence type="ECO:0000313" key="2">
    <source>
        <dbReference type="Proteomes" id="UP001463408"/>
    </source>
</evidence>
<reference evidence="1 2" key="1">
    <citation type="submission" date="2024-06" db="EMBL/GenBank/DDBJ databases">
        <title>Pangenomics to understand the prophage dynamics in the radiating lineages of P. brasiliense.</title>
        <authorList>
            <person name="Pardeshi L.A."/>
            <person name="Van Duivenbode I."/>
            <person name="Jonkheer E.M."/>
            <person name="Pel M.J.C."/>
            <person name="Kupczok A."/>
            <person name="De Ridder D."/>
            <person name="Smit S."/>
            <person name="Van Der Lee T.J."/>
        </authorList>
    </citation>
    <scope>NUCLEOTIDE SEQUENCE [LARGE SCALE GENOMIC DNA]</scope>
    <source>
        <strain evidence="1 2">PD 8607</strain>
    </source>
</reference>
<protein>
    <submittedName>
        <fullName evidence="1">Uncharacterized protein</fullName>
    </submittedName>
</protein>
<comment type="caution">
    <text evidence="1">The sequence shown here is derived from an EMBL/GenBank/DDBJ whole genome shotgun (WGS) entry which is preliminary data.</text>
</comment>
<evidence type="ECO:0000313" key="1">
    <source>
        <dbReference type="EMBL" id="MEQ9937075.1"/>
    </source>
</evidence>
<gene>
    <name evidence="1" type="ORF">ABRQ07_05485</name>
</gene>
<dbReference type="Proteomes" id="UP001463408">
    <property type="component" value="Unassembled WGS sequence"/>
</dbReference>